<name>A0ABN9A1X9_RANTA</name>
<evidence type="ECO:0000256" key="1">
    <source>
        <dbReference type="SAM" id="MobiDB-lite"/>
    </source>
</evidence>
<accession>A0ABN9A1X9</accession>
<dbReference type="Proteomes" id="UP001176941">
    <property type="component" value="Chromosome 8"/>
</dbReference>
<sequence length="141" mass="15556">MRRFSLLPRSSEKALVLLSSLSSASRQECRSSWHQRPRGEAHVVSLTQALLLNVARRPHMSPEAAWREQKRTQGCDNRGAPEGFREEAPATALRPAARSPKQGQSQGDCGSGWRRTAGRSPQGDCGKGRQRQRADPPMTAL</sequence>
<protein>
    <recommendedName>
        <fullName evidence="4">Secreted protein</fullName>
    </recommendedName>
</protein>
<gene>
    <name evidence="2" type="ORF">MRATA1EN1_LOCUS27954</name>
</gene>
<evidence type="ECO:0000313" key="3">
    <source>
        <dbReference type="Proteomes" id="UP001176941"/>
    </source>
</evidence>
<proteinExistence type="predicted"/>
<evidence type="ECO:0000313" key="2">
    <source>
        <dbReference type="EMBL" id="CAI9178992.1"/>
    </source>
</evidence>
<reference evidence="2" key="1">
    <citation type="submission" date="2023-04" db="EMBL/GenBank/DDBJ databases">
        <authorList>
            <consortium name="ELIXIR-Norway"/>
        </authorList>
    </citation>
    <scope>NUCLEOTIDE SEQUENCE [LARGE SCALE GENOMIC DNA]</scope>
</reference>
<organism evidence="2 3">
    <name type="scientific">Rangifer tarandus platyrhynchus</name>
    <name type="common">Svalbard reindeer</name>
    <dbReference type="NCBI Taxonomy" id="3082113"/>
    <lineage>
        <taxon>Eukaryota</taxon>
        <taxon>Metazoa</taxon>
        <taxon>Chordata</taxon>
        <taxon>Craniata</taxon>
        <taxon>Vertebrata</taxon>
        <taxon>Euteleostomi</taxon>
        <taxon>Mammalia</taxon>
        <taxon>Eutheria</taxon>
        <taxon>Laurasiatheria</taxon>
        <taxon>Artiodactyla</taxon>
        <taxon>Ruminantia</taxon>
        <taxon>Pecora</taxon>
        <taxon>Cervidae</taxon>
        <taxon>Odocoileinae</taxon>
        <taxon>Rangifer</taxon>
    </lineage>
</organism>
<dbReference type="EMBL" id="OX459944">
    <property type="protein sequence ID" value="CAI9178992.1"/>
    <property type="molecule type" value="Genomic_DNA"/>
</dbReference>
<keyword evidence="3" id="KW-1185">Reference proteome</keyword>
<feature type="region of interest" description="Disordered" evidence="1">
    <location>
        <begin position="60"/>
        <end position="141"/>
    </location>
</feature>
<evidence type="ECO:0008006" key="4">
    <source>
        <dbReference type="Google" id="ProtNLM"/>
    </source>
</evidence>